<dbReference type="InterPro" id="IPR023214">
    <property type="entry name" value="HAD_sf"/>
</dbReference>
<accession>K0TGM9</accession>
<dbReference type="EMBL" id="AGNL01002500">
    <property type="protein sequence ID" value="EJK76154.1"/>
    <property type="molecule type" value="Genomic_DNA"/>
</dbReference>
<feature type="chain" id="PRO_5030173170" evidence="1">
    <location>
        <begin position="20"/>
        <end position="324"/>
    </location>
</feature>
<organism evidence="2 3">
    <name type="scientific">Thalassiosira oceanica</name>
    <name type="common">Marine diatom</name>
    <dbReference type="NCBI Taxonomy" id="159749"/>
    <lineage>
        <taxon>Eukaryota</taxon>
        <taxon>Sar</taxon>
        <taxon>Stramenopiles</taxon>
        <taxon>Ochrophyta</taxon>
        <taxon>Bacillariophyta</taxon>
        <taxon>Coscinodiscophyceae</taxon>
        <taxon>Thalassiosirophycidae</taxon>
        <taxon>Thalassiosirales</taxon>
        <taxon>Thalassiosiraceae</taxon>
        <taxon>Thalassiosira</taxon>
    </lineage>
</organism>
<feature type="signal peptide" evidence="1">
    <location>
        <begin position="1"/>
        <end position="19"/>
    </location>
</feature>
<dbReference type="SUPFAM" id="SSF56784">
    <property type="entry name" value="HAD-like"/>
    <property type="match status" value="1"/>
</dbReference>
<dbReference type="InterPro" id="IPR036412">
    <property type="entry name" value="HAD-like_sf"/>
</dbReference>
<keyword evidence="3" id="KW-1185">Reference proteome</keyword>
<evidence type="ECO:0000313" key="3">
    <source>
        <dbReference type="Proteomes" id="UP000266841"/>
    </source>
</evidence>
<dbReference type="OMA" id="MLVSNPD"/>
<dbReference type="PANTHER" id="PTHR19288">
    <property type="entry name" value="4-NITROPHENYLPHOSPHATASE-RELATED"/>
    <property type="match status" value="1"/>
</dbReference>
<evidence type="ECO:0000313" key="2">
    <source>
        <dbReference type="EMBL" id="EJK76154.1"/>
    </source>
</evidence>
<gene>
    <name evidence="2" type="ORF">THAOC_02100</name>
</gene>
<dbReference type="PANTHER" id="PTHR19288:SF90">
    <property type="entry name" value="OS08G0542600 PROTEIN"/>
    <property type="match status" value="1"/>
</dbReference>
<dbReference type="AlphaFoldDB" id="K0TGM9"/>
<dbReference type="Gene3D" id="3.40.50.1000">
    <property type="entry name" value="HAD superfamily/HAD-like"/>
    <property type="match status" value="2"/>
</dbReference>
<evidence type="ECO:0000256" key="1">
    <source>
        <dbReference type="SAM" id="SignalP"/>
    </source>
</evidence>
<sequence>MTVALYRALFLLGLWRADAFQLNHRSTRPHQHQPPRAQADEQQATLTGPQTMKEVDGLSQIASDHETFLLDMWGVMHDGSKPYDGALDAVKRLKDHGKRIIILSNSSKRKANSERMLEKLGFDVDDFDDIITSGDITHSLLMGTASELGCSEWEILSKLIAEGKRKVFVFGSGVEDEEYCTSAGWTLAPIDDADIILARGTFTINDGNGVVDKNTDEMKYWQVMEDVLFRGAQRKLPMLVSNPDKVRPDEGLPPMPGAIGDTYERFVWTTHCAPVGDMTEEGAREYVKRIGKPFAECYEIALRNSDKKTAIMVGDALETDMVGK</sequence>
<dbReference type="Pfam" id="PF13344">
    <property type="entry name" value="Hydrolase_6"/>
    <property type="match status" value="1"/>
</dbReference>
<dbReference type="eggNOG" id="ENOG502QU6A">
    <property type="taxonomic scope" value="Eukaryota"/>
</dbReference>
<dbReference type="InterPro" id="IPR006357">
    <property type="entry name" value="HAD-SF_hydro_IIA"/>
</dbReference>
<protein>
    <submittedName>
        <fullName evidence="2">Uncharacterized protein</fullName>
    </submittedName>
</protein>
<dbReference type="GO" id="GO:0009507">
    <property type="term" value="C:chloroplast"/>
    <property type="evidence" value="ECO:0007669"/>
    <property type="project" value="TreeGrafter"/>
</dbReference>
<proteinExistence type="predicted"/>
<dbReference type="GO" id="GO:0016791">
    <property type="term" value="F:phosphatase activity"/>
    <property type="evidence" value="ECO:0007669"/>
    <property type="project" value="TreeGrafter"/>
</dbReference>
<keyword evidence="1" id="KW-0732">Signal</keyword>
<dbReference type="Proteomes" id="UP000266841">
    <property type="component" value="Unassembled WGS sequence"/>
</dbReference>
<comment type="caution">
    <text evidence="2">The sequence shown here is derived from an EMBL/GenBank/DDBJ whole genome shotgun (WGS) entry which is preliminary data.</text>
</comment>
<reference evidence="2 3" key="1">
    <citation type="journal article" date="2012" name="Genome Biol.">
        <title>Genome and low-iron response of an oceanic diatom adapted to chronic iron limitation.</title>
        <authorList>
            <person name="Lommer M."/>
            <person name="Specht M."/>
            <person name="Roy A.S."/>
            <person name="Kraemer L."/>
            <person name="Andreson R."/>
            <person name="Gutowska M.A."/>
            <person name="Wolf J."/>
            <person name="Bergner S.V."/>
            <person name="Schilhabel M.B."/>
            <person name="Klostermeier U.C."/>
            <person name="Beiko R.G."/>
            <person name="Rosenstiel P."/>
            <person name="Hippler M."/>
            <person name="Laroche J."/>
        </authorList>
    </citation>
    <scope>NUCLEOTIDE SEQUENCE [LARGE SCALE GENOMIC DNA]</scope>
    <source>
        <strain evidence="2 3">CCMP1005</strain>
    </source>
</reference>
<name>K0TGM9_THAOC</name>
<dbReference type="OrthoDB" id="426235at2759"/>